<dbReference type="GO" id="GO:0005524">
    <property type="term" value="F:ATP binding"/>
    <property type="evidence" value="ECO:0007669"/>
    <property type="project" value="UniProtKB-KW"/>
</dbReference>
<dbReference type="SFLD" id="SFLDG00002">
    <property type="entry name" value="C1.7:_P-type_atpase_like"/>
    <property type="match status" value="1"/>
</dbReference>
<dbReference type="Gene3D" id="3.40.1110.10">
    <property type="entry name" value="Calcium-transporting ATPase, cytoplasmic domain N"/>
    <property type="match status" value="1"/>
</dbReference>
<dbReference type="SFLD" id="SFLDF00027">
    <property type="entry name" value="p-type_atpase"/>
    <property type="match status" value="1"/>
</dbReference>
<keyword evidence="4 11" id="KW-0812">Transmembrane</keyword>
<dbReference type="Pfam" id="PF00690">
    <property type="entry name" value="Cation_ATPase_N"/>
    <property type="match status" value="1"/>
</dbReference>
<dbReference type="Gene3D" id="3.40.50.1000">
    <property type="entry name" value="HAD superfamily/HAD-like"/>
    <property type="match status" value="1"/>
</dbReference>
<sequence length="902" mass="98479">MVTPQRNSETAWHHRTADEVMAILQTSCHGLTQTEAEQRLKQYGLNRLKPPRKRSAWSRFLLQFHNALIYVLLASAMIAGLLDHWVDTAVIAGVVLINALIGFIQEGKAEKALNAIRQMLSLDAMVLRDGKRIQIHAEELVPGDIVLLQSGQKVPADLRLFSTKNLRVEEAALTGESEAIEKTTEAVPAKVTIGDRLCMAYSSTLVVYGQGVGVVVATSNQTEIGRISTLLEHVDTIETPLLRQLGIFGRWLSGLVIVLAIGMLSYGLILGDYHLGEMFMAAVSIAVAAIPEGLPAIMTITLALGVQMMAKRHAIIRRLPAVETLGAVTVICTDKTGTLTRNEMTVQRVITADYQIEVSGVGYAPVGGFSMQGTELLMNEFTETLELFRIGLLCNDAQLREHESNWTIEGDPTEGALITLALKAGLDPSSEHQSLPRTDAIPFESEHRFMATLHHNHAGHGYIYLKGAPEEILAICSKERSIDGDRPLDTSYWQAEMQEAAALGQRLLAIAVKTAEKDQMTLTFDHIRTDFTLLGIVGIIDPPREEAIEAVHQCRSARIRVKMITGDHIATAQAIGMQLGIGDGQMALSGVALDQMNDAQLRETVSTTDVFARANPEHKLRLVKALQANGEIVAMTGDGVNDAPALKRADIGVAMGKKGTEVAKEASEMVITDDNFASITHAVEEGRRVYDNITKTIVYIMPTSGGEAGMLVIAILLGMTLPISPVQILWVNMVTAVTLSLSLAFEKAESGIMQRPPRDPSAPILSRFMMWRIAFVSLVLTSGGIGLFLWEQAQGGSVETCRTIAVNALVMGEIWYLFNCRYLLTPALSYKGLFGNPYVLLAISGLVVIQLLFTYHPLLQQLFGTAAIDPAAWTKVMLFGVLLFLVVEAEKYLISRYKIAKI</sequence>
<dbReference type="SFLD" id="SFLDS00003">
    <property type="entry name" value="Haloacid_Dehalogenase"/>
    <property type="match status" value="1"/>
</dbReference>
<dbReference type="InterPro" id="IPR059000">
    <property type="entry name" value="ATPase_P-type_domA"/>
</dbReference>
<keyword evidence="10 11" id="KW-0472">Membrane</keyword>
<evidence type="ECO:0000259" key="12">
    <source>
        <dbReference type="SMART" id="SM00831"/>
    </source>
</evidence>
<evidence type="ECO:0000256" key="4">
    <source>
        <dbReference type="ARBA" id="ARBA00022692"/>
    </source>
</evidence>
<evidence type="ECO:0000256" key="8">
    <source>
        <dbReference type="ARBA" id="ARBA00022967"/>
    </source>
</evidence>
<dbReference type="GO" id="GO:0030007">
    <property type="term" value="P:intracellular potassium ion homeostasis"/>
    <property type="evidence" value="ECO:0007669"/>
    <property type="project" value="TreeGrafter"/>
</dbReference>
<proteinExistence type="inferred from homology"/>
<organism evidence="13 14">
    <name type="scientific">Nitrosomonas communis</name>
    <dbReference type="NCBI Taxonomy" id="44574"/>
    <lineage>
        <taxon>Bacteria</taxon>
        <taxon>Pseudomonadati</taxon>
        <taxon>Pseudomonadota</taxon>
        <taxon>Betaproteobacteria</taxon>
        <taxon>Nitrosomonadales</taxon>
        <taxon>Nitrosomonadaceae</taxon>
        <taxon>Nitrosomonas</taxon>
    </lineage>
</organism>
<feature type="transmembrane region" description="Helical" evidence="11">
    <location>
        <begin position="838"/>
        <end position="856"/>
    </location>
</feature>
<reference evidence="13 14" key="1">
    <citation type="submission" date="2016-10" db="EMBL/GenBank/DDBJ databases">
        <authorList>
            <person name="de Groot N.N."/>
        </authorList>
    </citation>
    <scope>NUCLEOTIDE SEQUENCE [LARGE SCALE GENOMIC DNA]</scope>
    <source>
        <strain evidence="13 14">Nm110</strain>
    </source>
</reference>
<keyword evidence="6" id="KW-0547">Nucleotide-binding</keyword>
<dbReference type="SUPFAM" id="SSF56784">
    <property type="entry name" value="HAD-like"/>
    <property type="match status" value="1"/>
</dbReference>
<dbReference type="AlphaFoldDB" id="A0A1H2U4Z6"/>
<evidence type="ECO:0000256" key="10">
    <source>
        <dbReference type="ARBA" id="ARBA00023136"/>
    </source>
</evidence>
<dbReference type="FunFam" id="2.70.150.10:FF:000016">
    <property type="entry name" value="Calcium-transporting P-type ATPase putative"/>
    <property type="match status" value="1"/>
</dbReference>
<accession>A0A1H2U4Z6</accession>
<feature type="transmembrane region" description="Helical" evidence="11">
    <location>
        <begin position="85"/>
        <end position="104"/>
    </location>
</feature>
<dbReference type="GO" id="GO:0016887">
    <property type="term" value="F:ATP hydrolysis activity"/>
    <property type="evidence" value="ECO:0007669"/>
    <property type="project" value="InterPro"/>
</dbReference>
<protein>
    <submittedName>
        <fullName evidence="13">Potassium and/or sodium efflux P-type ATPase</fullName>
    </submittedName>
</protein>
<name>A0A1H2U4Z6_9PROT</name>
<dbReference type="SUPFAM" id="SSF81665">
    <property type="entry name" value="Calcium ATPase, transmembrane domain M"/>
    <property type="match status" value="1"/>
</dbReference>
<dbReference type="Pfam" id="PF00122">
    <property type="entry name" value="E1-E2_ATPase"/>
    <property type="match status" value="1"/>
</dbReference>
<dbReference type="NCBIfam" id="TIGR01494">
    <property type="entry name" value="ATPase_P-type"/>
    <property type="match status" value="3"/>
</dbReference>
<dbReference type="PROSITE" id="PS00154">
    <property type="entry name" value="ATPASE_E1_E2"/>
    <property type="match status" value="1"/>
</dbReference>
<dbReference type="GO" id="GO:0036376">
    <property type="term" value="P:sodium ion export across plasma membrane"/>
    <property type="evidence" value="ECO:0007669"/>
    <property type="project" value="TreeGrafter"/>
</dbReference>
<dbReference type="PRINTS" id="PR00119">
    <property type="entry name" value="CATATPASE"/>
</dbReference>
<dbReference type="InterPro" id="IPR001757">
    <property type="entry name" value="P_typ_ATPase"/>
</dbReference>
<dbReference type="RefSeq" id="WP_139297536.1">
    <property type="nucleotide sequence ID" value="NZ_FNNH01000014.1"/>
</dbReference>
<feature type="transmembrane region" description="Helical" evidence="11">
    <location>
        <begin position="769"/>
        <end position="790"/>
    </location>
</feature>
<evidence type="ECO:0000256" key="6">
    <source>
        <dbReference type="ARBA" id="ARBA00022741"/>
    </source>
</evidence>
<dbReference type="Gene3D" id="2.70.150.10">
    <property type="entry name" value="Calcium-transporting ATPase, cytoplasmic transduction domain A"/>
    <property type="match status" value="1"/>
</dbReference>
<feature type="transmembrane region" description="Helical" evidence="11">
    <location>
        <begin position="251"/>
        <end position="269"/>
    </location>
</feature>
<dbReference type="InterPro" id="IPR036412">
    <property type="entry name" value="HAD-like_sf"/>
</dbReference>
<dbReference type="InterPro" id="IPR023214">
    <property type="entry name" value="HAD_sf"/>
</dbReference>
<keyword evidence="7" id="KW-0067">ATP-binding</keyword>
<evidence type="ECO:0000256" key="11">
    <source>
        <dbReference type="SAM" id="Phobius"/>
    </source>
</evidence>
<feature type="transmembrane region" description="Helical" evidence="11">
    <location>
        <begin position="60"/>
        <end position="79"/>
    </location>
</feature>
<feature type="transmembrane region" description="Helical" evidence="11">
    <location>
        <begin position="802"/>
        <end position="818"/>
    </location>
</feature>
<dbReference type="GO" id="GO:0046872">
    <property type="term" value="F:metal ion binding"/>
    <property type="evidence" value="ECO:0007669"/>
    <property type="project" value="UniProtKB-KW"/>
</dbReference>
<feature type="domain" description="Cation-transporting P-type ATPase N-terminal" evidence="12">
    <location>
        <begin position="11"/>
        <end position="84"/>
    </location>
</feature>
<dbReference type="PANTHER" id="PTHR43294:SF21">
    <property type="entry name" value="CATION TRANSPORTING ATPASE"/>
    <property type="match status" value="1"/>
</dbReference>
<dbReference type="GO" id="GO:1990573">
    <property type="term" value="P:potassium ion import across plasma membrane"/>
    <property type="evidence" value="ECO:0007669"/>
    <property type="project" value="TreeGrafter"/>
</dbReference>
<evidence type="ECO:0000313" key="13">
    <source>
        <dbReference type="EMBL" id="SDW51130.1"/>
    </source>
</evidence>
<dbReference type="InterPro" id="IPR044492">
    <property type="entry name" value="P_typ_ATPase_HD_dom"/>
</dbReference>
<evidence type="ECO:0000256" key="7">
    <source>
        <dbReference type="ARBA" id="ARBA00022840"/>
    </source>
</evidence>
<dbReference type="SUPFAM" id="SSF81653">
    <property type="entry name" value="Calcium ATPase, transduction domain A"/>
    <property type="match status" value="1"/>
</dbReference>
<evidence type="ECO:0000256" key="1">
    <source>
        <dbReference type="ARBA" id="ARBA00004651"/>
    </source>
</evidence>
<comment type="similarity">
    <text evidence="2">Belongs to the cation transport ATPase (P-type) (TC 3.A.3) family. Type IIA subfamily.</text>
</comment>
<dbReference type="InterPro" id="IPR004014">
    <property type="entry name" value="ATPase_P-typ_cation-transptr_N"/>
</dbReference>
<dbReference type="InterPro" id="IPR023298">
    <property type="entry name" value="ATPase_P-typ_TM_dom_sf"/>
</dbReference>
<keyword evidence="8" id="KW-1278">Translocase</keyword>
<keyword evidence="5" id="KW-0479">Metal-binding</keyword>
<dbReference type="CDD" id="cd02080">
    <property type="entry name" value="P-type_ATPase_cation"/>
    <property type="match status" value="1"/>
</dbReference>
<evidence type="ECO:0000256" key="2">
    <source>
        <dbReference type="ARBA" id="ARBA00005675"/>
    </source>
</evidence>
<dbReference type="InterPro" id="IPR050510">
    <property type="entry name" value="Cation_transp_ATPase_P-type"/>
</dbReference>
<feature type="transmembrane region" description="Helical" evidence="11">
    <location>
        <begin position="727"/>
        <end position="748"/>
    </location>
</feature>
<feature type="transmembrane region" description="Helical" evidence="11">
    <location>
        <begin position="697"/>
        <end position="721"/>
    </location>
</feature>
<feature type="transmembrane region" description="Helical" evidence="11">
    <location>
        <begin position="281"/>
        <end position="306"/>
    </location>
</feature>
<dbReference type="InterPro" id="IPR023299">
    <property type="entry name" value="ATPase_P-typ_cyto_dom_N"/>
</dbReference>
<dbReference type="EMBL" id="FNNH01000014">
    <property type="protein sequence ID" value="SDW51130.1"/>
    <property type="molecule type" value="Genomic_DNA"/>
</dbReference>
<dbReference type="Pfam" id="PF08282">
    <property type="entry name" value="Hydrolase_3"/>
    <property type="match status" value="1"/>
</dbReference>
<dbReference type="GO" id="GO:0006883">
    <property type="term" value="P:intracellular sodium ion homeostasis"/>
    <property type="evidence" value="ECO:0007669"/>
    <property type="project" value="TreeGrafter"/>
</dbReference>
<dbReference type="PRINTS" id="PR00120">
    <property type="entry name" value="HATPASE"/>
</dbReference>
<keyword evidence="3" id="KW-1003">Cell membrane</keyword>
<dbReference type="GO" id="GO:0005391">
    <property type="term" value="F:P-type sodium:potassium-exchanging transporter activity"/>
    <property type="evidence" value="ECO:0007669"/>
    <property type="project" value="TreeGrafter"/>
</dbReference>
<dbReference type="InterPro" id="IPR006068">
    <property type="entry name" value="ATPase_P-typ_cation-transptr_C"/>
</dbReference>
<dbReference type="GO" id="GO:0005886">
    <property type="term" value="C:plasma membrane"/>
    <property type="evidence" value="ECO:0007669"/>
    <property type="project" value="UniProtKB-SubCell"/>
</dbReference>
<dbReference type="SMART" id="SM00831">
    <property type="entry name" value="Cation_ATPase_N"/>
    <property type="match status" value="1"/>
</dbReference>
<evidence type="ECO:0000256" key="9">
    <source>
        <dbReference type="ARBA" id="ARBA00022989"/>
    </source>
</evidence>
<dbReference type="Proteomes" id="UP000183454">
    <property type="component" value="Unassembled WGS sequence"/>
</dbReference>
<comment type="subcellular location">
    <subcellularLocation>
        <location evidence="1">Cell membrane</location>
        <topology evidence="1">Multi-pass membrane protein</topology>
    </subcellularLocation>
</comment>
<dbReference type="Gene3D" id="1.20.1110.10">
    <property type="entry name" value="Calcium-transporting ATPase, transmembrane domain"/>
    <property type="match status" value="1"/>
</dbReference>
<evidence type="ECO:0000256" key="3">
    <source>
        <dbReference type="ARBA" id="ARBA00022475"/>
    </source>
</evidence>
<dbReference type="GO" id="GO:1902600">
    <property type="term" value="P:proton transmembrane transport"/>
    <property type="evidence" value="ECO:0007669"/>
    <property type="project" value="TreeGrafter"/>
</dbReference>
<dbReference type="Pfam" id="PF00689">
    <property type="entry name" value="Cation_ATPase_C"/>
    <property type="match status" value="1"/>
</dbReference>
<dbReference type="InterPro" id="IPR008250">
    <property type="entry name" value="ATPase_P-typ_transduc_dom_A_sf"/>
</dbReference>
<dbReference type="Pfam" id="PF13246">
    <property type="entry name" value="Cation_ATPase"/>
    <property type="match status" value="1"/>
</dbReference>
<dbReference type="PANTHER" id="PTHR43294">
    <property type="entry name" value="SODIUM/POTASSIUM-TRANSPORTING ATPASE SUBUNIT ALPHA"/>
    <property type="match status" value="1"/>
</dbReference>
<gene>
    <name evidence="13" type="ORF">SAMN05421882_101434</name>
</gene>
<dbReference type="FunFam" id="3.40.50.1000:FF:000028">
    <property type="entry name" value="Calcium-transporting P-type ATPase, putative"/>
    <property type="match status" value="1"/>
</dbReference>
<dbReference type="InterPro" id="IPR018303">
    <property type="entry name" value="ATPase_P-typ_P_site"/>
</dbReference>
<dbReference type="SUPFAM" id="SSF81660">
    <property type="entry name" value="Metal cation-transporting ATPase, ATP-binding domain N"/>
    <property type="match status" value="1"/>
</dbReference>
<keyword evidence="9 11" id="KW-1133">Transmembrane helix</keyword>
<evidence type="ECO:0000313" key="14">
    <source>
        <dbReference type="Proteomes" id="UP000183454"/>
    </source>
</evidence>
<evidence type="ECO:0000256" key="5">
    <source>
        <dbReference type="ARBA" id="ARBA00022723"/>
    </source>
</evidence>